<evidence type="ECO:0000256" key="1">
    <source>
        <dbReference type="SAM" id="MobiDB-lite"/>
    </source>
</evidence>
<dbReference type="AlphaFoldDB" id="A0A9P4PKS7"/>
<evidence type="ECO:0000313" key="3">
    <source>
        <dbReference type="Proteomes" id="UP000799764"/>
    </source>
</evidence>
<reference evidence="2" key="1">
    <citation type="journal article" date="2020" name="Stud. Mycol.">
        <title>101 Dothideomycetes genomes: a test case for predicting lifestyles and emergence of pathogens.</title>
        <authorList>
            <person name="Haridas S."/>
            <person name="Albert R."/>
            <person name="Binder M."/>
            <person name="Bloem J."/>
            <person name="Labutti K."/>
            <person name="Salamov A."/>
            <person name="Andreopoulos B."/>
            <person name="Baker S."/>
            <person name="Barry K."/>
            <person name="Bills G."/>
            <person name="Bluhm B."/>
            <person name="Cannon C."/>
            <person name="Castanera R."/>
            <person name="Culley D."/>
            <person name="Daum C."/>
            <person name="Ezra D."/>
            <person name="Gonzalez J."/>
            <person name="Henrissat B."/>
            <person name="Kuo A."/>
            <person name="Liang C."/>
            <person name="Lipzen A."/>
            <person name="Lutzoni F."/>
            <person name="Magnuson J."/>
            <person name="Mondo S."/>
            <person name="Nolan M."/>
            <person name="Ohm R."/>
            <person name="Pangilinan J."/>
            <person name="Park H.-J."/>
            <person name="Ramirez L."/>
            <person name="Alfaro M."/>
            <person name="Sun H."/>
            <person name="Tritt A."/>
            <person name="Yoshinaga Y."/>
            <person name="Zwiers L.-H."/>
            <person name="Turgeon B."/>
            <person name="Goodwin S."/>
            <person name="Spatafora J."/>
            <person name="Crous P."/>
            <person name="Grigoriev I."/>
        </authorList>
    </citation>
    <scope>NUCLEOTIDE SEQUENCE</scope>
    <source>
        <strain evidence="2">CBS 690.94</strain>
    </source>
</reference>
<organism evidence="2 3">
    <name type="scientific">Karstenula rhodostoma CBS 690.94</name>
    <dbReference type="NCBI Taxonomy" id="1392251"/>
    <lineage>
        <taxon>Eukaryota</taxon>
        <taxon>Fungi</taxon>
        <taxon>Dikarya</taxon>
        <taxon>Ascomycota</taxon>
        <taxon>Pezizomycotina</taxon>
        <taxon>Dothideomycetes</taxon>
        <taxon>Pleosporomycetidae</taxon>
        <taxon>Pleosporales</taxon>
        <taxon>Massarineae</taxon>
        <taxon>Didymosphaeriaceae</taxon>
        <taxon>Karstenula</taxon>
    </lineage>
</organism>
<keyword evidence="3" id="KW-1185">Reference proteome</keyword>
<proteinExistence type="predicted"/>
<evidence type="ECO:0000313" key="2">
    <source>
        <dbReference type="EMBL" id="KAF2444734.1"/>
    </source>
</evidence>
<accession>A0A9P4PKS7</accession>
<feature type="region of interest" description="Disordered" evidence="1">
    <location>
        <begin position="1"/>
        <end position="21"/>
    </location>
</feature>
<sequence>MAALPKCSPHRTTQPPGSGMGSALSHVGPYYVPPWFFEIDSMSGTKAKVIFDETELALFKSWQAEKKHNHDRIGYIFSGFELHAFMRWCDGEVVLPAPLEQPSACWNLPAPGCGHMLHPVNKGSFRCPHCEIKICLGFQELLVSAMEHAQKQATDTKYLQDVATARERYHAARSGWRHARLILIHAVLHHEKLAELEAKWLQSNEATSWPRTALKERINTSASAVEFAYANTKYQAIIMDAHNGIDVSAIKPSKDKKKKRVTFATHVEECAEPRASYMFDRNGSHYVPGKYAPKSESAYINTSGYKSDMASIQQLKMYVVKSGPCLATPIVTQEGMVGLHPLWPQIRDLMKSEEDGEMDEQTDGLVVHRNNMGVVTGYEFAPVEGSAEEGADPLLWWTMGWTSLNQL</sequence>
<dbReference type="Proteomes" id="UP000799764">
    <property type="component" value="Unassembled WGS sequence"/>
</dbReference>
<protein>
    <submittedName>
        <fullName evidence="2">Uncharacterized protein</fullName>
    </submittedName>
</protein>
<dbReference type="EMBL" id="MU001500">
    <property type="protein sequence ID" value="KAF2444734.1"/>
    <property type="molecule type" value="Genomic_DNA"/>
</dbReference>
<name>A0A9P4PKS7_9PLEO</name>
<comment type="caution">
    <text evidence="2">The sequence shown here is derived from an EMBL/GenBank/DDBJ whole genome shotgun (WGS) entry which is preliminary data.</text>
</comment>
<gene>
    <name evidence="2" type="ORF">P171DRAFT_513834</name>
</gene>
<dbReference type="OrthoDB" id="10535977at2759"/>